<dbReference type="EMBL" id="MLAK01000469">
    <property type="protein sequence ID" value="OHT13830.1"/>
    <property type="molecule type" value="Genomic_DNA"/>
</dbReference>
<sequence>MLDVSLDLKIDQTLSNIDSSISSGKFDAAVQSISEIQRLLKADYFNRGSSSFKPSILKKLINPIIKCASSDSESVSNSAKRLICYVGNILAIINPRKFLSLLQKITGLPNNNPSNNNSNQNSSECQNKANYFIITLPSVSSAIDTFDESTQMQYYSFLFSFIQNTFPNINFDSFPTENLFYEVNFDNKTNEEKYSKYNCCDTIFKIVAKYSPIIELEKIVLNENENDENIENKAIITAKICNNRPEITSQVLLKKRTNFSFLIPFVTFLKNIEKADVIFAQIEKNLNSCDIHQTLQLLNILLTKIDIQENEKIFKKICETLIEKLKNTKIQMAIATKIVNFLYNCVKKGILNGSEILPFVKTNASDDYKIVSLKIMFLFFDDDRVLSVLANFLLTFRNFQTVYSEYLQVLLDNLQFIDDNMLTLIVNESVNPLPLLPNSALMILSFLNRIPKRIFQNENIKVNCYEIVYKYLHNINLQKEINVAKELIKFSKRLNLKLKYTSIDFLSERTDLALLDGIEFSLLNELLNYRLIHPNNLWFILDFIQNDGDHYSYYFPIIVNLLYFQVKMLGFNLPKLYKELNLVPPNEEDHPWILQADLFNMFQQINTIFEKSLFGQLMIKTLQTIQIIYQPNFEGEVATLTSCTSRIFCVLSLDIIEYKINKSGKALKQIIKILTENNKDILPLTESVRISKFAFNNMNVKNALNLLLPYLKEGAEKSREIADLLADHITPQTLTKPVPTFLSFVHAKKDKKADKWKDYVDLCQQIIEPENWIILIDDKEKINNLINHNNGIIEKALDIIKKLEDERDSQEHAEEDDSNSPLNNLEIFEIDEREFHFRYSKIDSEELFVKDREQETKLIYNITNLLWHSKKESSVLDIMTFEELEELALENCSSDINLLIGFFNFCSLFKKQIQLKKWCEAIEIEKYDDKNIFMISLFFENIHCKFNQLPLKVSLLAQNSLTSFGFPLMTKTLLIRAYQQLTGIQWFLVRSLIGIDPEYFKEYPIIESDFFHPNEFKVTNEDQVSLFEYYIGVSSVYFKPKEDLRGKVELSIEKNDDSKKENGENSEMELNPIWFYPTNRIWPFSKMKMFTNLSRIGKPPVKINDLIFEDLINKTKREVKPNPEILLILMNIELTNEQRKTVEEIFLSDNEAVSKFFASQFLSLSGGFEMSNRDSSQKEPEINPNLYFDKPPSFTLKIFRTLLCQFARPISQQLLSQFKLTNVHPALCYESFAKQGIPIWQPRLPQNNFPLSNLKVGILDTNIISVLENVSNEAITAFSMLFKLEENELLLLKEIGSIELIRSDIIKTLLETIVNNNESNVYFASRAMESIKDSQITIDELFAFICNRDFLQSPNFVCAVFVFIFLERMAKEQDRQDILSFCEVLKGDEAEVFADSKKKKFMKEFSNPDVLFEALHINP</sequence>
<keyword evidence="2" id="KW-1185">Reference proteome</keyword>
<reference evidence="1" key="1">
    <citation type="submission" date="2016-10" db="EMBL/GenBank/DDBJ databases">
        <authorList>
            <person name="Benchimol M."/>
            <person name="Almeida L.G."/>
            <person name="Vasconcelos A.T."/>
            <person name="Perreira-Neves A."/>
            <person name="Rosa I.A."/>
            <person name="Tasca T."/>
            <person name="Bogo M.R."/>
            <person name="de Souza W."/>
        </authorList>
    </citation>
    <scope>NUCLEOTIDE SEQUENCE [LARGE SCALE GENOMIC DNA]</scope>
    <source>
        <strain evidence="1">K</strain>
    </source>
</reference>
<gene>
    <name evidence="1" type="ORF">TRFO_15963</name>
</gene>
<evidence type="ECO:0000313" key="1">
    <source>
        <dbReference type="EMBL" id="OHT13830.1"/>
    </source>
</evidence>
<accession>A0A1J4KVV4</accession>
<dbReference type="Proteomes" id="UP000179807">
    <property type="component" value="Unassembled WGS sequence"/>
</dbReference>
<dbReference type="GeneID" id="94833387"/>
<proteinExistence type="predicted"/>
<dbReference type="VEuPathDB" id="TrichDB:TRFO_15963"/>
<evidence type="ECO:0000313" key="2">
    <source>
        <dbReference type="Proteomes" id="UP000179807"/>
    </source>
</evidence>
<comment type="caution">
    <text evidence="1">The sequence shown here is derived from an EMBL/GenBank/DDBJ whole genome shotgun (WGS) entry which is preliminary data.</text>
</comment>
<name>A0A1J4KVV4_9EUKA</name>
<organism evidence="1 2">
    <name type="scientific">Tritrichomonas foetus</name>
    <dbReference type="NCBI Taxonomy" id="1144522"/>
    <lineage>
        <taxon>Eukaryota</taxon>
        <taxon>Metamonada</taxon>
        <taxon>Parabasalia</taxon>
        <taxon>Tritrichomonadida</taxon>
        <taxon>Tritrichomonadidae</taxon>
        <taxon>Tritrichomonas</taxon>
    </lineage>
</organism>
<protein>
    <submittedName>
        <fullName evidence="1">Uncharacterized protein</fullName>
    </submittedName>
</protein>
<dbReference type="RefSeq" id="XP_068366966.1">
    <property type="nucleotide sequence ID" value="XM_068498683.1"/>
</dbReference>